<name>A0A8T0HVV7_CERPU</name>
<organism evidence="1 2">
    <name type="scientific">Ceratodon purpureus</name>
    <name type="common">Fire moss</name>
    <name type="synonym">Dicranum purpureum</name>
    <dbReference type="NCBI Taxonomy" id="3225"/>
    <lineage>
        <taxon>Eukaryota</taxon>
        <taxon>Viridiplantae</taxon>
        <taxon>Streptophyta</taxon>
        <taxon>Embryophyta</taxon>
        <taxon>Bryophyta</taxon>
        <taxon>Bryophytina</taxon>
        <taxon>Bryopsida</taxon>
        <taxon>Dicranidae</taxon>
        <taxon>Pseudoditrichales</taxon>
        <taxon>Ditrichaceae</taxon>
        <taxon>Ceratodon</taxon>
    </lineage>
</organism>
<sequence length="93" mass="10831">MPRLWTLFRLLPSFKQHHHKVRHQRPQFTTKAVKKIAWTSPTISPILISVHNRSHAQLPLSKSVQASLQPFISIFQMQMQVQDSSTLHKPQSQ</sequence>
<evidence type="ECO:0000313" key="2">
    <source>
        <dbReference type="Proteomes" id="UP000822688"/>
    </source>
</evidence>
<dbReference type="AlphaFoldDB" id="A0A8T0HVV7"/>
<dbReference type="EMBL" id="CM026426">
    <property type="protein sequence ID" value="KAG0574578.1"/>
    <property type="molecule type" value="Genomic_DNA"/>
</dbReference>
<reference evidence="1" key="1">
    <citation type="submission" date="2020-06" db="EMBL/GenBank/DDBJ databases">
        <title>WGS assembly of Ceratodon purpureus strain R40.</title>
        <authorList>
            <person name="Carey S.B."/>
            <person name="Jenkins J."/>
            <person name="Shu S."/>
            <person name="Lovell J.T."/>
            <person name="Sreedasyam A."/>
            <person name="Maumus F."/>
            <person name="Tiley G.P."/>
            <person name="Fernandez-Pozo N."/>
            <person name="Barry K."/>
            <person name="Chen C."/>
            <person name="Wang M."/>
            <person name="Lipzen A."/>
            <person name="Daum C."/>
            <person name="Saski C.A."/>
            <person name="Payton A.C."/>
            <person name="Mcbreen J.C."/>
            <person name="Conrad R.E."/>
            <person name="Kollar L.M."/>
            <person name="Olsson S."/>
            <person name="Huttunen S."/>
            <person name="Landis J.B."/>
            <person name="Wickett N.J."/>
            <person name="Johnson M.G."/>
            <person name="Rensing S.A."/>
            <person name="Grimwood J."/>
            <person name="Schmutz J."/>
            <person name="Mcdaniel S.F."/>
        </authorList>
    </citation>
    <scope>NUCLEOTIDE SEQUENCE</scope>
    <source>
        <strain evidence="1">R40</strain>
    </source>
</reference>
<keyword evidence="2" id="KW-1185">Reference proteome</keyword>
<gene>
    <name evidence="1" type="ORF">KC19_VG273300</name>
</gene>
<comment type="caution">
    <text evidence="1">The sequence shown here is derived from an EMBL/GenBank/DDBJ whole genome shotgun (WGS) entry which is preliminary data.</text>
</comment>
<evidence type="ECO:0000313" key="1">
    <source>
        <dbReference type="EMBL" id="KAG0574578.1"/>
    </source>
</evidence>
<proteinExistence type="predicted"/>
<dbReference type="Proteomes" id="UP000822688">
    <property type="component" value="Chromosome V"/>
</dbReference>
<protein>
    <submittedName>
        <fullName evidence="1">Uncharacterized protein</fullName>
    </submittedName>
</protein>
<accession>A0A8T0HVV7</accession>